<evidence type="ECO:0000313" key="2">
    <source>
        <dbReference type="EMBL" id="MBT1702248.1"/>
    </source>
</evidence>
<organism evidence="2 3">
    <name type="scientific">Chryseosolibacter indicus</name>
    <dbReference type="NCBI Taxonomy" id="2782351"/>
    <lineage>
        <taxon>Bacteria</taxon>
        <taxon>Pseudomonadati</taxon>
        <taxon>Bacteroidota</taxon>
        <taxon>Cytophagia</taxon>
        <taxon>Cytophagales</taxon>
        <taxon>Chryseotaleaceae</taxon>
        <taxon>Chryseosolibacter</taxon>
    </lineage>
</organism>
<dbReference type="Gene3D" id="1.20.1260.10">
    <property type="match status" value="1"/>
</dbReference>
<feature type="domain" description="DUF4142" evidence="1">
    <location>
        <begin position="23"/>
        <end position="155"/>
    </location>
</feature>
<dbReference type="InterPro" id="IPR012347">
    <property type="entry name" value="Ferritin-like"/>
</dbReference>
<dbReference type="RefSeq" id="WP_254152049.1">
    <property type="nucleotide sequence ID" value="NZ_JAHESD010000004.1"/>
</dbReference>
<accession>A0ABS5VMK6</accession>
<keyword evidence="3" id="KW-1185">Reference proteome</keyword>
<dbReference type="InterPro" id="IPR025419">
    <property type="entry name" value="DUF4142"/>
</dbReference>
<reference evidence="2 3" key="1">
    <citation type="submission" date="2021-05" db="EMBL/GenBank/DDBJ databases">
        <title>A Polyphasic approach of four new species of the genus Ohtaekwangia: Ohtaekwangia histidinii sp. nov., Ohtaekwangia cretensis sp. nov., Ohtaekwangia indiensis sp. nov., Ohtaekwangia reichenbachii sp. nov. from diverse environment.</title>
        <authorList>
            <person name="Octaviana S."/>
        </authorList>
    </citation>
    <scope>NUCLEOTIDE SEQUENCE [LARGE SCALE GENOMIC DNA]</scope>
    <source>
        <strain evidence="2 3">PWU20</strain>
    </source>
</reference>
<proteinExistence type="predicted"/>
<protein>
    <submittedName>
        <fullName evidence="2">DUF4142 domain-containing protein</fullName>
    </submittedName>
</protein>
<comment type="caution">
    <text evidence="2">The sequence shown here is derived from an EMBL/GenBank/DDBJ whole genome shotgun (WGS) entry which is preliminary data.</text>
</comment>
<dbReference type="PANTHER" id="PTHR38593:SF1">
    <property type="entry name" value="BLR2558 PROTEIN"/>
    <property type="match status" value="1"/>
</dbReference>
<dbReference type="Proteomes" id="UP000772618">
    <property type="component" value="Unassembled WGS sequence"/>
</dbReference>
<name>A0ABS5VMK6_9BACT</name>
<dbReference type="EMBL" id="JAHESD010000004">
    <property type="protein sequence ID" value="MBT1702248.1"/>
    <property type="molecule type" value="Genomic_DNA"/>
</dbReference>
<evidence type="ECO:0000259" key="1">
    <source>
        <dbReference type="Pfam" id="PF13628"/>
    </source>
</evidence>
<evidence type="ECO:0000313" key="3">
    <source>
        <dbReference type="Proteomes" id="UP000772618"/>
    </source>
</evidence>
<dbReference type="PANTHER" id="PTHR38593">
    <property type="entry name" value="BLR2558 PROTEIN"/>
    <property type="match status" value="1"/>
</dbReference>
<gene>
    <name evidence="2" type="ORF">KK060_03100</name>
</gene>
<dbReference type="Pfam" id="PF13628">
    <property type="entry name" value="DUF4142"/>
    <property type="match status" value="1"/>
</dbReference>
<sequence length="173" mass="19996">MGEKENVNNVSEEEHAMVDDHIAAFIIQAADTRMMGIEQGKLAKERGTTEEIRAYGEKIIQDQSKVLEELKELAEKKKVRLPKALSNRRTHGLYELRSENGRFFDKKFVRMITLDHKHDLRQFSRAKKFSDPEVRDFVVNNLPVIESHLEDIEQIVQTEKSSGSLSVSRNDEE</sequence>